<name>A0A6H1Z5R7_9ZZZZ</name>
<dbReference type="EMBL" id="MT142512">
    <property type="protein sequence ID" value="QJA83499.1"/>
    <property type="molecule type" value="Genomic_DNA"/>
</dbReference>
<organism evidence="1">
    <name type="scientific">viral metagenome</name>
    <dbReference type="NCBI Taxonomy" id="1070528"/>
    <lineage>
        <taxon>unclassified sequences</taxon>
        <taxon>metagenomes</taxon>
        <taxon>organismal metagenomes</taxon>
    </lineage>
</organism>
<protein>
    <submittedName>
        <fullName evidence="1">Putative restriction alleviation protein</fullName>
    </submittedName>
</protein>
<reference evidence="1" key="1">
    <citation type="submission" date="2020-03" db="EMBL/GenBank/DDBJ databases">
        <title>The deep terrestrial virosphere.</title>
        <authorList>
            <person name="Holmfeldt K."/>
            <person name="Nilsson E."/>
            <person name="Simone D."/>
            <person name="Lopez-Fernandez M."/>
            <person name="Wu X."/>
            <person name="de Brujin I."/>
            <person name="Lundin D."/>
            <person name="Andersson A."/>
            <person name="Bertilsson S."/>
            <person name="Dopson M."/>
        </authorList>
    </citation>
    <scope>NUCLEOTIDE SEQUENCE</scope>
    <source>
        <strain evidence="2">MM415A00275</strain>
        <strain evidence="1">MM415B00324</strain>
    </source>
</reference>
<evidence type="ECO:0000313" key="1">
    <source>
        <dbReference type="EMBL" id="QJA43216.1"/>
    </source>
</evidence>
<sequence>MNRLLNCPFCGSDNIKSSDDGRPMIFCWGCGATMAWPDMERTIKAWNTRLGGKN</sequence>
<accession>A0A6H1Z5R7</accession>
<dbReference type="Pfam" id="PF14354">
    <property type="entry name" value="Lar_restr_allev"/>
    <property type="match status" value="1"/>
</dbReference>
<evidence type="ECO:0000313" key="2">
    <source>
        <dbReference type="EMBL" id="QJA83499.1"/>
    </source>
</evidence>
<gene>
    <name evidence="2" type="ORF">MM415A00275_0004</name>
    <name evidence="1" type="ORF">MM415B00324_0046</name>
</gene>
<dbReference type="AlphaFoldDB" id="A0A6H1Z5R7"/>
<proteinExistence type="predicted"/>
<dbReference type="EMBL" id="MT141562">
    <property type="protein sequence ID" value="QJA43216.1"/>
    <property type="molecule type" value="Genomic_DNA"/>
</dbReference>